<dbReference type="GO" id="GO:0015627">
    <property type="term" value="C:type II protein secretion system complex"/>
    <property type="evidence" value="ECO:0007669"/>
    <property type="project" value="InterPro"/>
</dbReference>
<keyword evidence="4" id="KW-1185">Reference proteome</keyword>
<dbReference type="Proteomes" id="UP000054877">
    <property type="component" value="Unassembled WGS sequence"/>
</dbReference>
<dbReference type="InterPro" id="IPR000983">
    <property type="entry name" value="Bac_GSPG_pilin"/>
</dbReference>
<protein>
    <submittedName>
        <fullName evidence="3">Fimbrial protein, type IV pilin, PilE</fullName>
    </submittedName>
</protein>
<evidence type="ECO:0000256" key="1">
    <source>
        <dbReference type="ARBA" id="ARBA00022481"/>
    </source>
</evidence>
<organism evidence="3 4">
    <name type="scientific">Legionella spiritensis</name>
    <dbReference type="NCBI Taxonomy" id="452"/>
    <lineage>
        <taxon>Bacteria</taxon>
        <taxon>Pseudomonadati</taxon>
        <taxon>Pseudomonadota</taxon>
        <taxon>Gammaproteobacteria</taxon>
        <taxon>Legionellales</taxon>
        <taxon>Legionellaceae</taxon>
        <taxon>Legionella</taxon>
    </lineage>
</organism>
<gene>
    <name evidence="3" type="ORF">Lspi_2701</name>
</gene>
<dbReference type="OrthoDB" id="5296638at2"/>
<keyword evidence="2" id="KW-1133">Transmembrane helix</keyword>
<comment type="caution">
    <text evidence="3">The sequence shown here is derived from an EMBL/GenBank/DDBJ whole genome shotgun (WGS) entry which is preliminary data.</text>
</comment>
<dbReference type="GO" id="GO:0015628">
    <property type="term" value="P:protein secretion by the type II secretion system"/>
    <property type="evidence" value="ECO:0007669"/>
    <property type="project" value="InterPro"/>
</dbReference>
<evidence type="ECO:0000313" key="4">
    <source>
        <dbReference type="Proteomes" id="UP000054877"/>
    </source>
</evidence>
<dbReference type="PANTHER" id="PTHR30093">
    <property type="entry name" value="GENERAL SECRETION PATHWAY PROTEIN G"/>
    <property type="match status" value="1"/>
</dbReference>
<name>A0A0W0YW37_LEGSP</name>
<dbReference type="Gene3D" id="3.30.700.10">
    <property type="entry name" value="Glycoprotein, Type 4 Pilin"/>
    <property type="match status" value="1"/>
</dbReference>
<feature type="transmembrane region" description="Helical" evidence="2">
    <location>
        <begin position="27"/>
        <end position="50"/>
    </location>
</feature>
<dbReference type="PATRIC" id="fig|452.5.peg.2990"/>
<dbReference type="PRINTS" id="PR00813">
    <property type="entry name" value="BCTERIALGSPG"/>
</dbReference>
<dbReference type="InterPro" id="IPR045584">
    <property type="entry name" value="Pilin-like"/>
</dbReference>
<dbReference type="PANTHER" id="PTHR30093:SF47">
    <property type="entry name" value="TYPE IV PILUS NON-CORE MINOR PILIN PILE"/>
    <property type="match status" value="1"/>
</dbReference>
<dbReference type="AlphaFoldDB" id="A0A0W0YW37"/>
<evidence type="ECO:0000313" key="3">
    <source>
        <dbReference type="EMBL" id="KTD61081.1"/>
    </source>
</evidence>
<dbReference type="EMBL" id="LNYX01000034">
    <property type="protein sequence ID" value="KTD61081.1"/>
    <property type="molecule type" value="Genomic_DNA"/>
</dbReference>
<keyword evidence="2" id="KW-0812">Transmembrane</keyword>
<dbReference type="STRING" id="452.Lspi_2701"/>
<accession>A0A0W0YW37</accession>
<dbReference type="SUPFAM" id="SSF54523">
    <property type="entry name" value="Pili subunits"/>
    <property type="match status" value="1"/>
</dbReference>
<keyword evidence="2" id="KW-0472">Membrane</keyword>
<proteinExistence type="predicted"/>
<evidence type="ECO:0000256" key="2">
    <source>
        <dbReference type="SAM" id="Phobius"/>
    </source>
</evidence>
<keyword evidence="1" id="KW-0488">Methylation</keyword>
<reference evidence="3 4" key="1">
    <citation type="submission" date="2015-11" db="EMBL/GenBank/DDBJ databases">
        <title>Genomic analysis of 38 Legionella species identifies large and diverse effector repertoires.</title>
        <authorList>
            <person name="Burstein D."/>
            <person name="Amaro F."/>
            <person name="Zusman T."/>
            <person name="Lifshitz Z."/>
            <person name="Cohen O."/>
            <person name="Gilbert J.A."/>
            <person name="Pupko T."/>
            <person name="Shuman H.A."/>
            <person name="Segal G."/>
        </authorList>
    </citation>
    <scope>NUCLEOTIDE SEQUENCE [LARGE SCALE GENOMIC DNA]</scope>
    <source>
        <strain evidence="3 4">Mt.St.Helens-9</strain>
    </source>
</reference>
<sequence>MSSSTQKTRSGQFLQTVNREVGSRIRYLGFTMLELMLVAGILGVAAIIAIPSYNRYLDRINITTAQNDIRAMELSIHSYFLANNGTFPPSLAAAGINKTDPWGRPYQYLQIQGSTDPNITGKSRKDKNLVPINSDFDLYSMGEDGASVSPLTAQASRDDIVRANNGAFVGLATDY</sequence>